<dbReference type="AlphaFoldDB" id="A0A226DCU0"/>
<feature type="transmembrane region" description="Helical" evidence="1">
    <location>
        <begin position="22"/>
        <end position="42"/>
    </location>
</feature>
<evidence type="ECO:0000313" key="3">
    <source>
        <dbReference type="Proteomes" id="UP000198287"/>
    </source>
</evidence>
<sequence>MCDGNSATEIKRFKFASVIHDFTLFLSAFYPILNFVWLYLYTFLDEANVSKPVPVWATVQNMYYFVLYVTLGSLHHLLHFRSSELKVLLETTTWMEKICLKGGAGNYLSWKFYGVMGTMKFSLFAVPLMNGIVGVNKPCEPPSMLGEFLPRCDNPGAVVAILNGLLQAEIFYIYAAVVVTTLVHLIVYPSLMIQLWIEGISKQIQDSQVRSILTMLQQYRVAQVTENLVNAVMGKPYLLIFLTFATMGQICSQYIILTSWSHLPIGIMVLFLLFLLNFCIMILFLHPLCYPNIVSTKFIKNLRGSKSAGNAMLNVLFSRPTSYLSLMGWLLKWGTRSCAIPVIFHGNSLAEIRRFESASAIHDFTLFLSFVYPTVNFVWLYVYTFVDEAHISKPGPVWVTVMNMSFLVSYVTLGSLQHLLHLRGSEVNLLLRTTTWMEKTCVEKGAGNYMLWKFYGVMIAMKFSLFALPLMGGIVGAYKPCEPPSMLGEFLPRCENLDAFVTMILVALGNGLLQAEMFYIYAAVVITTLAYLIVYPALMIQLWISGIGRIDLLEKLRIRRNYATASCRRNLLTLRGEVETDSGVVSQKLFHFSKSSILHGWRKYRVVQVTENLVNAVMGKPYLLIFLTFATMGQICSQYIILTSWSQLPVGMMFTSSHNTNPDDEEVMDADDDGETTILSKIQKVPSKGILGRLNGGPNLTTQRVH</sequence>
<feature type="transmembrane region" description="Helical" evidence="1">
    <location>
        <begin position="395"/>
        <end position="413"/>
    </location>
</feature>
<evidence type="ECO:0000256" key="1">
    <source>
        <dbReference type="SAM" id="Phobius"/>
    </source>
</evidence>
<dbReference type="EMBL" id="LNIX01000026">
    <property type="protein sequence ID" value="OXA42451.1"/>
    <property type="molecule type" value="Genomic_DNA"/>
</dbReference>
<proteinExistence type="predicted"/>
<reference evidence="2 3" key="1">
    <citation type="submission" date="2015-12" db="EMBL/GenBank/DDBJ databases">
        <title>The genome of Folsomia candida.</title>
        <authorList>
            <person name="Faddeeva A."/>
            <person name="Derks M.F."/>
            <person name="Anvar Y."/>
            <person name="Smit S."/>
            <person name="Van Straalen N."/>
            <person name="Roelofs D."/>
        </authorList>
    </citation>
    <scope>NUCLEOTIDE SEQUENCE [LARGE SCALE GENOMIC DNA]</scope>
    <source>
        <strain evidence="2 3">VU population</strain>
        <tissue evidence="2">Whole body</tissue>
    </source>
</reference>
<keyword evidence="1" id="KW-0472">Membrane</keyword>
<feature type="transmembrane region" description="Helical" evidence="1">
    <location>
        <begin position="263"/>
        <end position="285"/>
    </location>
</feature>
<organism evidence="2 3">
    <name type="scientific">Folsomia candida</name>
    <name type="common">Springtail</name>
    <dbReference type="NCBI Taxonomy" id="158441"/>
    <lineage>
        <taxon>Eukaryota</taxon>
        <taxon>Metazoa</taxon>
        <taxon>Ecdysozoa</taxon>
        <taxon>Arthropoda</taxon>
        <taxon>Hexapoda</taxon>
        <taxon>Collembola</taxon>
        <taxon>Entomobryomorpha</taxon>
        <taxon>Isotomoidea</taxon>
        <taxon>Isotomidae</taxon>
        <taxon>Proisotominae</taxon>
        <taxon>Folsomia</taxon>
    </lineage>
</organism>
<evidence type="ECO:0000313" key="2">
    <source>
        <dbReference type="EMBL" id="OXA42451.1"/>
    </source>
</evidence>
<gene>
    <name evidence="2" type="ORF">Fcan01_22676</name>
</gene>
<feature type="transmembrane region" description="Helical" evidence="1">
    <location>
        <begin position="62"/>
        <end position="80"/>
    </location>
</feature>
<accession>A0A226DCU0</accession>
<feature type="transmembrane region" description="Helical" evidence="1">
    <location>
        <begin position="364"/>
        <end position="383"/>
    </location>
</feature>
<dbReference type="Proteomes" id="UP000198287">
    <property type="component" value="Unassembled WGS sequence"/>
</dbReference>
<feature type="transmembrane region" description="Helical" evidence="1">
    <location>
        <begin position="497"/>
        <end position="513"/>
    </location>
</feature>
<name>A0A226DCU0_FOLCA</name>
<comment type="caution">
    <text evidence="2">The sequence shown here is derived from an EMBL/GenBank/DDBJ whole genome shotgun (WGS) entry which is preliminary data.</text>
</comment>
<feature type="transmembrane region" description="Helical" evidence="1">
    <location>
        <begin position="454"/>
        <end position="477"/>
    </location>
</feature>
<feature type="transmembrane region" description="Helical" evidence="1">
    <location>
        <begin position="171"/>
        <end position="197"/>
    </location>
</feature>
<keyword evidence="1" id="KW-0812">Transmembrane</keyword>
<keyword evidence="3" id="KW-1185">Reference proteome</keyword>
<keyword evidence="1" id="KW-1133">Transmembrane helix</keyword>
<protein>
    <submittedName>
        <fullName evidence="2">Uncharacterized protein</fullName>
    </submittedName>
</protein>
<feature type="transmembrane region" description="Helical" evidence="1">
    <location>
        <begin position="237"/>
        <end position="256"/>
    </location>
</feature>
<feature type="transmembrane region" description="Helical" evidence="1">
    <location>
        <begin position="520"/>
        <end position="544"/>
    </location>
</feature>